<protein>
    <submittedName>
        <fullName evidence="3">Pep</fullName>
    </submittedName>
</protein>
<gene>
    <name evidence="3" type="ORF">Hesp106</name>
</gene>
<evidence type="ECO:0000259" key="1">
    <source>
        <dbReference type="Pfam" id="PF04512"/>
    </source>
</evidence>
<proteinExistence type="predicted"/>
<name>S5MQB2_9ABAC</name>
<evidence type="ECO:0000259" key="2">
    <source>
        <dbReference type="Pfam" id="PF04513"/>
    </source>
</evidence>
<dbReference type="InterPro" id="IPR007600">
    <property type="entry name" value="Baculo_PEP_N"/>
</dbReference>
<dbReference type="GO" id="GO:0019031">
    <property type="term" value="C:viral envelope"/>
    <property type="evidence" value="ECO:0007669"/>
    <property type="project" value="InterPro"/>
</dbReference>
<dbReference type="Pfam" id="PF04512">
    <property type="entry name" value="Baculo_PEP_N"/>
    <property type="match status" value="1"/>
</dbReference>
<dbReference type="InterPro" id="IPR007601">
    <property type="entry name" value="Baculo_PEP_C"/>
</dbReference>
<organism evidence="3 4">
    <name type="scientific">Hemileuca sp. nucleopolyhedrovirus</name>
    <dbReference type="NCBI Taxonomy" id="1367203"/>
    <lineage>
        <taxon>Viruses</taxon>
        <taxon>Viruses incertae sedis</taxon>
        <taxon>Naldaviricetes</taxon>
        <taxon>Lefavirales</taxon>
        <taxon>Baculoviridae</taxon>
        <taxon>Alphabaculovirus</taxon>
        <taxon>Alphabaculovirus heleucae</taxon>
        <taxon>Hemileuca species nucleopolyhedrovirus</taxon>
    </lineage>
</organism>
<dbReference type="KEGG" id="vg:16489508"/>
<accession>S5MQB2</accession>
<evidence type="ECO:0000313" key="4">
    <source>
        <dbReference type="Proteomes" id="UP000203768"/>
    </source>
</evidence>
<dbReference type="RefSeq" id="YP_008378322.1">
    <property type="nucleotide sequence ID" value="NC_021923.1"/>
</dbReference>
<dbReference type="GO" id="GO:0005198">
    <property type="term" value="F:structural molecule activity"/>
    <property type="evidence" value="ECO:0007669"/>
    <property type="project" value="InterPro"/>
</dbReference>
<feature type="domain" description="Baculovirus polyhedron envelope protein PEP C-terminal" evidence="2">
    <location>
        <begin position="189"/>
        <end position="326"/>
    </location>
</feature>
<sequence length="347" mass="39559">MSFTVLTKKIQDNPITSFLDQQWVMWICADDVLQVLRLPAATLQSVPLRHKKCWHDFKCPDTSCRFDGNRIFINLYALGCLCNRVSSNSSDYLCTLFVAEVYRELCLQQQPSSQQRAHHHHQHVVPLSPPSPDTRKCDDHECTPECGKCGHNNHCDHDHHCDHNHHHHHHHNHNRELLECIGKQNDLIINGLGQLCVNNSNQHLEITNVLHCIKLQNITLNGQLSQLIDSIDNQLSSISDDVLKLLNDFDEKFDKLLGDINRILAQLQDTLRNELTGINSILNNLTSSVTNINSTLNNILQSLNGLNLGELLARFDEISSKLDEILGLLTIDIPLNSKERFIKKQKL</sequence>
<keyword evidence="4" id="KW-1185">Reference proteome</keyword>
<feature type="domain" description="Baculovirus polyhedron envelope protein PEP N-terminal" evidence="1">
    <location>
        <begin position="23"/>
        <end position="94"/>
    </location>
</feature>
<dbReference type="Proteomes" id="UP000203768">
    <property type="component" value="Segment"/>
</dbReference>
<dbReference type="EMBL" id="KF158713">
    <property type="protein sequence ID" value="AGR56858.1"/>
    <property type="molecule type" value="Genomic_DNA"/>
</dbReference>
<evidence type="ECO:0000313" key="3">
    <source>
        <dbReference type="EMBL" id="AGR56858.1"/>
    </source>
</evidence>
<dbReference type="GO" id="GO:0019028">
    <property type="term" value="C:viral capsid"/>
    <property type="evidence" value="ECO:0007669"/>
    <property type="project" value="InterPro"/>
</dbReference>
<dbReference type="Pfam" id="PF04513">
    <property type="entry name" value="Baculo_PEP_C"/>
    <property type="match status" value="1"/>
</dbReference>
<dbReference type="OrthoDB" id="9286at10239"/>
<dbReference type="GeneID" id="16489508"/>
<reference evidence="3 4" key="1">
    <citation type="journal article" date="2013" name="Virus Genes">
        <title>The genome of a baculovirus isolated from Hemileuca sp. encodes a serpin ortholog.</title>
        <authorList>
            <person name="Rohrmann G.F."/>
            <person name="Erlandson M.A."/>
            <person name="Theilmann D.A."/>
        </authorList>
    </citation>
    <scope>NUCLEOTIDE SEQUENCE [LARGE SCALE GENOMIC DNA]</scope>
</reference>